<gene>
    <name evidence="9" type="primary">sdcS</name>
    <name evidence="9" type="ORF">NRIC_21330</name>
</gene>
<name>A0A4P5PEZ2_9ENTE</name>
<dbReference type="GO" id="GO:0005886">
    <property type="term" value="C:plasma membrane"/>
    <property type="evidence" value="ECO:0007669"/>
    <property type="project" value="TreeGrafter"/>
</dbReference>
<evidence type="ECO:0000256" key="4">
    <source>
        <dbReference type="ARBA" id="ARBA00022692"/>
    </source>
</evidence>
<dbReference type="GO" id="GO:0022857">
    <property type="term" value="F:transmembrane transporter activity"/>
    <property type="evidence" value="ECO:0007669"/>
    <property type="project" value="UniProtKB-ARBA"/>
</dbReference>
<accession>A0A4P5PEZ2</accession>
<feature type="transmembrane region" description="Helical" evidence="7">
    <location>
        <begin position="384"/>
        <end position="402"/>
    </location>
</feature>
<dbReference type="PANTHER" id="PTHR10283">
    <property type="entry name" value="SOLUTE CARRIER FAMILY 13 MEMBER"/>
    <property type="match status" value="1"/>
</dbReference>
<dbReference type="Proteomes" id="UP000290567">
    <property type="component" value="Unassembled WGS sequence"/>
</dbReference>
<dbReference type="RefSeq" id="WP_146622673.1">
    <property type="nucleotide sequence ID" value="NZ_BJCC01000015.1"/>
</dbReference>
<dbReference type="Pfam" id="PF03600">
    <property type="entry name" value="CitMHS"/>
    <property type="match status" value="1"/>
</dbReference>
<comment type="caution">
    <text evidence="9">The sequence shown here is derived from an EMBL/GenBank/DDBJ whole genome shotgun (WGS) entry which is preliminary data.</text>
</comment>
<feature type="transmembrane region" description="Helical" evidence="7">
    <location>
        <begin position="288"/>
        <end position="309"/>
    </location>
</feature>
<evidence type="ECO:0000313" key="9">
    <source>
        <dbReference type="EMBL" id="GCF94242.1"/>
    </source>
</evidence>
<dbReference type="PANTHER" id="PTHR10283:SF82">
    <property type="entry name" value="SOLUTE CARRIER FAMILY 13 MEMBER 2"/>
    <property type="match status" value="1"/>
</dbReference>
<keyword evidence="3" id="KW-0813">Transport</keyword>
<feature type="transmembrane region" description="Helical" evidence="7">
    <location>
        <begin position="264"/>
        <end position="282"/>
    </location>
</feature>
<feature type="transmembrane region" description="Helical" evidence="7">
    <location>
        <begin position="216"/>
        <end position="235"/>
    </location>
</feature>
<evidence type="ECO:0000256" key="2">
    <source>
        <dbReference type="ARBA" id="ARBA00006772"/>
    </source>
</evidence>
<feature type="transmembrane region" description="Helical" evidence="7">
    <location>
        <begin position="7"/>
        <end position="25"/>
    </location>
</feature>
<feature type="transmembrane region" description="Helical" evidence="7">
    <location>
        <begin position="408"/>
        <end position="432"/>
    </location>
</feature>
<dbReference type="InterPro" id="IPR004680">
    <property type="entry name" value="Cit_transptr-like_dom"/>
</dbReference>
<protein>
    <submittedName>
        <fullName evidence="9">Sodium-dependent dicarboxylate transporter SdcS</fullName>
    </submittedName>
</protein>
<evidence type="ECO:0000256" key="1">
    <source>
        <dbReference type="ARBA" id="ARBA00004141"/>
    </source>
</evidence>
<feature type="transmembrane region" description="Helical" evidence="7">
    <location>
        <begin position="79"/>
        <end position="99"/>
    </location>
</feature>
<evidence type="ECO:0000256" key="5">
    <source>
        <dbReference type="ARBA" id="ARBA00022989"/>
    </source>
</evidence>
<organism evidence="9 10">
    <name type="scientific">Enterococcus florum</name>
    <dbReference type="NCBI Taxonomy" id="2480627"/>
    <lineage>
        <taxon>Bacteria</taxon>
        <taxon>Bacillati</taxon>
        <taxon>Bacillota</taxon>
        <taxon>Bacilli</taxon>
        <taxon>Lactobacillales</taxon>
        <taxon>Enterococcaceae</taxon>
        <taxon>Enterococcus</taxon>
    </lineage>
</organism>
<comment type="subcellular location">
    <subcellularLocation>
        <location evidence="1">Membrane</location>
        <topology evidence="1">Multi-pass membrane protein</topology>
    </subcellularLocation>
</comment>
<evidence type="ECO:0000256" key="3">
    <source>
        <dbReference type="ARBA" id="ARBA00022448"/>
    </source>
</evidence>
<keyword evidence="6 7" id="KW-0472">Membrane</keyword>
<proteinExistence type="inferred from homology"/>
<keyword evidence="5 7" id="KW-1133">Transmembrane helix</keyword>
<reference evidence="10" key="1">
    <citation type="submission" date="2019-02" db="EMBL/GenBank/DDBJ databases">
        <title>Draft genome sequence of Enterococcus sp. Gos25-1.</title>
        <authorList>
            <person name="Tanaka N."/>
            <person name="Shiwa Y."/>
            <person name="Fujita N."/>
        </authorList>
    </citation>
    <scope>NUCLEOTIDE SEQUENCE [LARGE SCALE GENOMIC DNA]</scope>
    <source>
        <strain evidence="10">Gos25-1</strain>
    </source>
</reference>
<dbReference type="AlphaFoldDB" id="A0A4P5PEZ2"/>
<feature type="transmembrane region" description="Helical" evidence="7">
    <location>
        <begin position="353"/>
        <end position="372"/>
    </location>
</feature>
<dbReference type="OrthoDB" id="37272at2"/>
<evidence type="ECO:0000256" key="6">
    <source>
        <dbReference type="ARBA" id="ARBA00023136"/>
    </source>
</evidence>
<feature type="transmembrane region" description="Helical" evidence="7">
    <location>
        <begin position="55"/>
        <end position="73"/>
    </location>
</feature>
<feature type="transmembrane region" description="Helical" evidence="7">
    <location>
        <begin position="170"/>
        <end position="196"/>
    </location>
</feature>
<sequence>MNTTRRLLYLVLGPAILVASILLLSDLLTQPGAQAVGVLLWMVFWWVTRPVHMTVTAIVPVLVNALLNIVPMASLTAQYASDSIILIFGSGLLTLPWAATGLDRRVALKILSIIGPSMRSQITVWLLASMLVSSILPNVAVCALYTPIAVSMLAAAGIEDIKNSTHAVPILLAIGWGVGLGGVGTPLGGAMNIAAISFLEEYTGHEFMYVDWIVRMAPYFIVLAIVSLIGMLLLYGKSSPLNGTKEYFVSSYSELGPMKRDEKICAALFLIALIGAFTRPLYADLLPGLAPAYIFLLFGCLSFVINAANKEPLLIWETAQKGIMWGMMLLFGGGLALGRLVNDSGAGAAIADIVADMSLDGGLMTIVVFTIFARVISELTNSTVASAVSIPIVLGFAVKMGLNPIPYWFITVMAYNSEYLLPISVRAIPVAYGLDANKMLKGGLPMTIASTILVILFGYAMMQLWPAFGELSYLTN</sequence>
<evidence type="ECO:0000256" key="7">
    <source>
        <dbReference type="SAM" id="Phobius"/>
    </source>
</evidence>
<evidence type="ECO:0000259" key="8">
    <source>
        <dbReference type="Pfam" id="PF03600"/>
    </source>
</evidence>
<keyword evidence="10" id="KW-1185">Reference proteome</keyword>
<feature type="domain" description="Citrate transporter-like" evidence="8">
    <location>
        <begin position="44"/>
        <end position="413"/>
    </location>
</feature>
<evidence type="ECO:0000313" key="10">
    <source>
        <dbReference type="Proteomes" id="UP000290567"/>
    </source>
</evidence>
<comment type="similarity">
    <text evidence="2">Belongs to the SLC13A/DASS transporter (TC 2.A.47) family. NADC subfamily.</text>
</comment>
<keyword evidence="4 7" id="KW-0812">Transmembrane</keyword>
<feature type="transmembrane region" description="Helical" evidence="7">
    <location>
        <begin position="321"/>
        <end position="341"/>
    </location>
</feature>
<dbReference type="EMBL" id="BJCC01000015">
    <property type="protein sequence ID" value="GCF94242.1"/>
    <property type="molecule type" value="Genomic_DNA"/>
</dbReference>
<feature type="transmembrane region" description="Helical" evidence="7">
    <location>
        <begin position="444"/>
        <end position="465"/>
    </location>
</feature>